<comment type="subcellular location">
    <subcellularLocation>
        <location evidence="1">Membrane</location>
        <topology evidence="1">Multi-pass membrane protein</topology>
    </subcellularLocation>
</comment>
<organism evidence="6">
    <name type="scientific">Heligmosomoides polygyrus</name>
    <name type="common">Parasitic roundworm</name>
    <dbReference type="NCBI Taxonomy" id="6339"/>
    <lineage>
        <taxon>Eukaryota</taxon>
        <taxon>Metazoa</taxon>
        <taxon>Ecdysozoa</taxon>
        <taxon>Nematoda</taxon>
        <taxon>Chromadorea</taxon>
        <taxon>Rhabditida</taxon>
        <taxon>Rhabditina</taxon>
        <taxon>Rhabditomorpha</taxon>
        <taxon>Strongyloidea</taxon>
        <taxon>Heligmosomidae</taxon>
        <taxon>Heligmosomoides</taxon>
    </lineage>
</organism>
<feature type="transmembrane region" description="Helical" evidence="5">
    <location>
        <begin position="64"/>
        <end position="86"/>
    </location>
</feature>
<keyword evidence="3 5" id="KW-1133">Transmembrane helix</keyword>
<evidence type="ECO:0000256" key="3">
    <source>
        <dbReference type="ARBA" id="ARBA00022989"/>
    </source>
</evidence>
<dbReference type="PANTHER" id="PTHR23423">
    <property type="entry name" value="ORGANIC SOLUTE TRANSPORTER-RELATED"/>
    <property type="match status" value="1"/>
</dbReference>
<sequence length="188" mass="21202">MISLAVPPYTCCCTFLPDLKPTLNNFLRIDACILQTVIVRVLLQVCELVTYFELRNKNHVFFTLSNLTNIVSMYISLYFGYVLVNAGKAKLEPPYRAGVLFKLHDYLLSAPAILKLILDIAVAMDWIGPQKLMPADSIAMFYFNFLLILENLVISVYATYVFRPTQILTNDEAQKNKKSGSGSVSKFA</sequence>
<evidence type="ECO:0000313" key="8">
    <source>
        <dbReference type="WBParaSite" id="HPBE_0001432101-mRNA-1"/>
    </source>
</evidence>
<evidence type="ECO:0000256" key="4">
    <source>
        <dbReference type="ARBA" id="ARBA00023136"/>
    </source>
</evidence>
<dbReference type="AlphaFoldDB" id="A0A3P8DFA0"/>
<evidence type="ECO:0000256" key="1">
    <source>
        <dbReference type="ARBA" id="ARBA00004141"/>
    </source>
</evidence>
<dbReference type="OrthoDB" id="5832279at2759"/>
<name>A0A3P8DFA0_HELPZ</name>
<accession>A0A3P8DFA0</accession>
<reference evidence="8" key="2">
    <citation type="submission" date="2019-09" db="UniProtKB">
        <authorList>
            <consortium name="WormBaseParasite"/>
        </authorList>
    </citation>
    <scope>IDENTIFICATION</scope>
</reference>
<feature type="transmembrane region" description="Helical" evidence="5">
    <location>
        <begin position="106"/>
        <end position="127"/>
    </location>
</feature>
<dbReference type="WBParaSite" id="HPBE_0001432101-mRNA-1">
    <property type="protein sequence ID" value="HPBE_0001432101-mRNA-1"/>
    <property type="gene ID" value="HPBE_0001432101"/>
</dbReference>
<keyword evidence="7" id="KW-1185">Reference proteome</keyword>
<dbReference type="Proteomes" id="UP000050761">
    <property type="component" value="Unassembled WGS sequence"/>
</dbReference>
<keyword evidence="2 5" id="KW-0812">Transmembrane</keyword>
<proteinExistence type="predicted"/>
<keyword evidence="4 5" id="KW-0472">Membrane</keyword>
<evidence type="ECO:0000313" key="6">
    <source>
        <dbReference type="EMBL" id="VDO99248.1"/>
    </source>
</evidence>
<evidence type="ECO:0000256" key="2">
    <source>
        <dbReference type="ARBA" id="ARBA00022692"/>
    </source>
</evidence>
<evidence type="ECO:0000313" key="7">
    <source>
        <dbReference type="Proteomes" id="UP000050761"/>
    </source>
</evidence>
<reference evidence="6 7" key="1">
    <citation type="submission" date="2018-11" db="EMBL/GenBank/DDBJ databases">
        <authorList>
            <consortium name="Pathogen Informatics"/>
        </authorList>
    </citation>
    <scope>NUCLEOTIDE SEQUENCE [LARGE SCALE GENOMIC DNA]</scope>
</reference>
<evidence type="ECO:0000256" key="5">
    <source>
        <dbReference type="SAM" id="Phobius"/>
    </source>
</evidence>
<feature type="transmembrane region" description="Helical" evidence="5">
    <location>
        <begin position="139"/>
        <end position="162"/>
    </location>
</feature>
<protein>
    <submittedName>
        <fullName evidence="8">Very-long-chain 3-oxoacyl-CoA synthase</fullName>
    </submittedName>
</protein>
<gene>
    <name evidence="6" type="ORF">HPBE_LOCUS14322</name>
</gene>
<dbReference type="InterPro" id="IPR005178">
    <property type="entry name" value="Ostalpha/TMEM184C"/>
</dbReference>
<dbReference type="GO" id="GO:0016020">
    <property type="term" value="C:membrane"/>
    <property type="evidence" value="ECO:0007669"/>
    <property type="project" value="UniProtKB-SubCell"/>
</dbReference>
<dbReference type="EMBL" id="UZAH01028311">
    <property type="protein sequence ID" value="VDO99248.1"/>
    <property type="molecule type" value="Genomic_DNA"/>
</dbReference>
<dbReference type="Pfam" id="PF03619">
    <property type="entry name" value="Solute_trans_a"/>
    <property type="match status" value="1"/>
</dbReference>